<dbReference type="RefSeq" id="WP_111218635.1">
    <property type="nucleotide sequence ID" value="NZ_CP117260.1"/>
</dbReference>
<protein>
    <submittedName>
        <fullName evidence="1">Uncharacterized protein</fullName>
    </submittedName>
</protein>
<reference evidence="1 2" key="1">
    <citation type="journal article" date="2018" name="Sci. Rep.">
        <title>Rhizobium tumorigenes sp. nov., a novel plant tumorigenic bacterium isolated from cane gall tumors on thornless blackberry.</title>
        <authorList>
            <person name="Kuzmanovi N."/>
            <person name="Smalla K."/>
            <person name="Gronow S."/>
            <person name="PuBawska J."/>
        </authorList>
    </citation>
    <scope>NUCLEOTIDE SEQUENCE [LARGE SCALE GENOMIC DNA]</scope>
    <source>
        <strain evidence="1 2">1078</strain>
    </source>
</reference>
<evidence type="ECO:0000313" key="1">
    <source>
        <dbReference type="EMBL" id="WFR99289.1"/>
    </source>
</evidence>
<accession>A0AAF1KD41</accession>
<gene>
    <name evidence="1" type="ORF">PR017_28285</name>
</gene>
<sequence>MTRFEETRRITCRDDAGRHIVIIEQKKWPRFAFADKPIEPVFDYMTEDGQVASKLDGEDFLLLLTDEVYHAA</sequence>
<dbReference type="AlphaFoldDB" id="A0AAF1KD41"/>
<name>A0AAF1KD41_9HYPH</name>
<dbReference type="Proteomes" id="UP000249499">
    <property type="component" value="Plasmid unnamed3"/>
</dbReference>
<reference evidence="2" key="2">
    <citation type="journal article" date="2023" name="MicrobiologyOpen">
        <title>Genomics of the tumorigenes clade of the family Rhizobiaceae and description of Rhizobium rhododendri sp. nov.</title>
        <authorList>
            <person name="Kuzmanovic N."/>
            <person name="diCenzo G.C."/>
            <person name="Bunk B."/>
            <person name="Sproeer C."/>
            <person name="Fruehling A."/>
            <person name="Neumann-Schaal M."/>
            <person name="Overmann J."/>
            <person name="Smalla K."/>
        </authorList>
    </citation>
    <scope>NUCLEOTIDE SEQUENCE [LARGE SCALE GENOMIC DNA]</scope>
    <source>
        <strain evidence="2">1078</strain>
        <plasmid evidence="2">unnamed3</plasmid>
    </source>
</reference>
<keyword evidence="1" id="KW-0614">Plasmid</keyword>
<evidence type="ECO:0000313" key="2">
    <source>
        <dbReference type="Proteomes" id="UP000249499"/>
    </source>
</evidence>
<organism evidence="1 2">
    <name type="scientific">Rhizobium tumorigenes</name>
    <dbReference type="NCBI Taxonomy" id="2041385"/>
    <lineage>
        <taxon>Bacteria</taxon>
        <taxon>Pseudomonadati</taxon>
        <taxon>Pseudomonadota</taxon>
        <taxon>Alphaproteobacteria</taxon>
        <taxon>Hyphomicrobiales</taxon>
        <taxon>Rhizobiaceae</taxon>
        <taxon>Rhizobium/Agrobacterium group</taxon>
        <taxon>Rhizobium</taxon>
    </lineage>
</organism>
<geneLocation type="plasmid" evidence="1 2">
    <name>unnamed3</name>
</geneLocation>
<keyword evidence="2" id="KW-1185">Reference proteome</keyword>
<dbReference type="EMBL" id="CP117260">
    <property type="protein sequence ID" value="WFR99289.1"/>
    <property type="molecule type" value="Genomic_DNA"/>
</dbReference>
<dbReference type="KEGG" id="rtu:PR017_28285"/>
<proteinExistence type="predicted"/>